<keyword evidence="4" id="KW-0547">Nucleotide-binding</keyword>
<keyword evidence="1" id="KW-0723">Serine/threonine-protein kinase</keyword>
<evidence type="ECO:0000256" key="1">
    <source>
        <dbReference type="ARBA" id="ARBA00022527"/>
    </source>
</evidence>
<evidence type="ECO:0000313" key="5">
    <source>
        <dbReference type="Proteomes" id="UP001180556"/>
    </source>
</evidence>
<protein>
    <submittedName>
        <fullName evidence="4">ATP-binding protein</fullName>
    </submittedName>
</protein>
<gene>
    <name evidence="4" type="ORF">RM717_04460</name>
</gene>
<dbReference type="RefSeq" id="WP_311596263.1">
    <property type="nucleotide sequence ID" value="NZ_JAVRFG010000004.1"/>
</dbReference>
<feature type="region of interest" description="Disordered" evidence="2">
    <location>
        <begin position="1"/>
        <end position="20"/>
    </location>
</feature>
<dbReference type="InterPro" id="IPR050267">
    <property type="entry name" value="Anti-sigma-factor_SerPK"/>
</dbReference>
<dbReference type="PANTHER" id="PTHR35526:SF3">
    <property type="entry name" value="ANTI-SIGMA-F FACTOR RSBW"/>
    <property type="match status" value="1"/>
</dbReference>
<dbReference type="InterPro" id="IPR003594">
    <property type="entry name" value="HATPase_dom"/>
</dbReference>
<sequence length="160" mass="17300">MAHVEQGEQSGQGAQGDEVVRRWKRHPQVVRLARAELRTALAGWGIGALEGDALLVLSELLTNSVRHAGGSSWREVETRFLLRDGGLRVEVHDASSRPPRPGAPRWEAEGGRGLLVVAAVADDWGCGDRNGPGKYVWAELAPRPAVDEPGRKPVVEARHG</sequence>
<keyword evidence="1" id="KW-0808">Transferase</keyword>
<dbReference type="Proteomes" id="UP001180556">
    <property type="component" value="Unassembled WGS sequence"/>
</dbReference>
<keyword evidence="5" id="KW-1185">Reference proteome</keyword>
<accession>A0ABU2VVX4</accession>
<evidence type="ECO:0000313" key="4">
    <source>
        <dbReference type="EMBL" id="MDT0489755.1"/>
    </source>
</evidence>
<dbReference type="Gene3D" id="3.30.565.10">
    <property type="entry name" value="Histidine kinase-like ATPase, C-terminal domain"/>
    <property type="match status" value="1"/>
</dbReference>
<evidence type="ECO:0000256" key="2">
    <source>
        <dbReference type="SAM" id="MobiDB-lite"/>
    </source>
</evidence>
<comment type="caution">
    <text evidence="4">The sequence shown here is derived from an EMBL/GenBank/DDBJ whole genome shotgun (WGS) entry which is preliminary data.</text>
</comment>
<name>A0ABU2VVX4_9ACTN</name>
<feature type="domain" description="Histidine kinase/HSP90-like ATPase" evidence="3">
    <location>
        <begin position="27"/>
        <end position="137"/>
    </location>
</feature>
<evidence type="ECO:0000259" key="3">
    <source>
        <dbReference type="Pfam" id="PF13581"/>
    </source>
</evidence>
<keyword evidence="1" id="KW-0418">Kinase</keyword>
<dbReference type="EMBL" id="JAVRFG010000004">
    <property type="protein sequence ID" value="MDT0489755.1"/>
    <property type="molecule type" value="Genomic_DNA"/>
</dbReference>
<dbReference type="InterPro" id="IPR036890">
    <property type="entry name" value="HATPase_C_sf"/>
</dbReference>
<organism evidence="4 5">
    <name type="scientific">Streptomyces stephensoniae</name>
    <dbReference type="NCBI Taxonomy" id="3375367"/>
    <lineage>
        <taxon>Bacteria</taxon>
        <taxon>Bacillati</taxon>
        <taxon>Actinomycetota</taxon>
        <taxon>Actinomycetes</taxon>
        <taxon>Kitasatosporales</taxon>
        <taxon>Streptomycetaceae</taxon>
        <taxon>Streptomyces</taxon>
    </lineage>
</organism>
<feature type="compositionally biased region" description="Low complexity" evidence="2">
    <location>
        <begin position="7"/>
        <end position="17"/>
    </location>
</feature>
<keyword evidence="4" id="KW-0067">ATP-binding</keyword>
<dbReference type="CDD" id="cd16936">
    <property type="entry name" value="HATPase_RsbW-like"/>
    <property type="match status" value="1"/>
</dbReference>
<dbReference type="SUPFAM" id="SSF55874">
    <property type="entry name" value="ATPase domain of HSP90 chaperone/DNA topoisomerase II/histidine kinase"/>
    <property type="match status" value="1"/>
</dbReference>
<dbReference type="PANTHER" id="PTHR35526">
    <property type="entry name" value="ANTI-SIGMA-F FACTOR RSBW-RELATED"/>
    <property type="match status" value="1"/>
</dbReference>
<dbReference type="Pfam" id="PF13581">
    <property type="entry name" value="HATPase_c_2"/>
    <property type="match status" value="1"/>
</dbReference>
<reference evidence="5" key="1">
    <citation type="submission" date="2023-07" db="EMBL/GenBank/DDBJ databases">
        <title>30 novel species of actinomycetes from the DSMZ collection.</title>
        <authorList>
            <person name="Nouioui I."/>
        </authorList>
    </citation>
    <scope>NUCLEOTIDE SEQUENCE [LARGE SCALE GENOMIC DNA]</scope>
    <source>
        <strain evidence="5">DSM 40932</strain>
    </source>
</reference>
<dbReference type="GO" id="GO:0005524">
    <property type="term" value="F:ATP binding"/>
    <property type="evidence" value="ECO:0007669"/>
    <property type="project" value="UniProtKB-KW"/>
</dbReference>
<proteinExistence type="predicted"/>